<evidence type="ECO:0000256" key="1">
    <source>
        <dbReference type="ARBA" id="ARBA00005234"/>
    </source>
</evidence>
<keyword evidence="8" id="KW-1185">Reference proteome</keyword>
<evidence type="ECO:0000259" key="6">
    <source>
        <dbReference type="PROSITE" id="PS50600"/>
    </source>
</evidence>
<dbReference type="InterPro" id="IPR038765">
    <property type="entry name" value="Papain-like_cys_pep_sf"/>
</dbReference>
<gene>
    <name evidence="7" type="ORF">FKW77_002529</name>
</gene>
<dbReference type="AlphaFoldDB" id="A0A517LAJ2"/>
<keyword evidence="2" id="KW-0645">Protease</keyword>
<evidence type="ECO:0000256" key="5">
    <source>
        <dbReference type="SAM" id="MobiDB-lite"/>
    </source>
</evidence>
<evidence type="ECO:0000313" key="8">
    <source>
        <dbReference type="Proteomes" id="UP000316270"/>
    </source>
</evidence>
<dbReference type="STRING" id="50376.A0A517LAJ2"/>
<dbReference type="SUPFAM" id="SSF54001">
    <property type="entry name" value="Cysteine proteinases"/>
    <property type="match status" value="1"/>
</dbReference>
<dbReference type="OrthoDB" id="5065855at2759"/>
<feature type="region of interest" description="Disordered" evidence="5">
    <location>
        <begin position="213"/>
        <end position="263"/>
    </location>
</feature>
<sequence length="263" mass="29787">MPLHPFGGRVSRHFGDHLSPDDAYLSYHDIRLTKEDIDCIRDDWLTDNGIAFWEEYLEREKLVNFPRAHIVLLRPSMSFMLLQTPDALTLKAALPDFSKTSHIFLPVNNATSVEVPESGSHWSLLLVSAVDGVAFHYDSLGDDNYQPARIVATRMAALLGKPLRFVHMHDSPQQDNGSDCGVFVCMIMERLLMDRLLRADIGDKVSMSLKQDKGLDAGHGRKHMLKTIEGFRKEGERRRSRSRSPGAHKERSKTPPRIGDEQT</sequence>
<feature type="compositionally biased region" description="Basic and acidic residues" evidence="5">
    <location>
        <begin position="247"/>
        <end position="263"/>
    </location>
</feature>
<keyword evidence="4" id="KW-0788">Thiol protease</keyword>
<dbReference type="GO" id="GO:0008234">
    <property type="term" value="F:cysteine-type peptidase activity"/>
    <property type="evidence" value="ECO:0007669"/>
    <property type="project" value="UniProtKB-KW"/>
</dbReference>
<name>A0A517LAJ2_9PEZI</name>
<evidence type="ECO:0000256" key="2">
    <source>
        <dbReference type="ARBA" id="ARBA00022670"/>
    </source>
</evidence>
<proteinExistence type="inferred from homology"/>
<reference evidence="7 8" key="1">
    <citation type="submission" date="2019-07" db="EMBL/GenBank/DDBJ databases">
        <title>Finished genome of Venturia effusa.</title>
        <authorList>
            <person name="Young C.A."/>
            <person name="Cox M.P."/>
            <person name="Ganley A.R.D."/>
            <person name="David W.J."/>
        </authorList>
    </citation>
    <scope>NUCLEOTIDE SEQUENCE [LARGE SCALE GENOMIC DNA]</scope>
    <source>
        <strain evidence="8">albino</strain>
    </source>
</reference>
<dbReference type="EMBL" id="CP042192">
    <property type="protein sequence ID" value="QDS72648.1"/>
    <property type="molecule type" value="Genomic_DNA"/>
</dbReference>
<dbReference type="FunFam" id="3.40.395.10:FF:000008">
    <property type="entry name" value="Ulp1 protease family protein"/>
    <property type="match status" value="1"/>
</dbReference>
<accession>A0A517LAJ2</accession>
<dbReference type="InterPro" id="IPR003653">
    <property type="entry name" value="Peptidase_C48_C"/>
</dbReference>
<evidence type="ECO:0000256" key="3">
    <source>
        <dbReference type="ARBA" id="ARBA00022801"/>
    </source>
</evidence>
<keyword evidence="3" id="KW-0378">Hydrolase</keyword>
<organism evidence="7 8">
    <name type="scientific">Venturia effusa</name>
    <dbReference type="NCBI Taxonomy" id="50376"/>
    <lineage>
        <taxon>Eukaryota</taxon>
        <taxon>Fungi</taxon>
        <taxon>Dikarya</taxon>
        <taxon>Ascomycota</taxon>
        <taxon>Pezizomycotina</taxon>
        <taxon>Dothideomycetes</taxon>
        <taxon>Pleosporomycetidae</taxon>
        <taxon>Venturiales</taxon>
        <taxon>Venturiaceae</taxon>
        <taxon>Venturia</taxon>
    </lineage>
</organism>
<comment type="similarity">
    <text evidence="1">Belongs to the peptidase C48 family.</text>
</comment>
<dbReference type="Proteomes" id="UP000316270">
    <property type="component" value="Chromosome 8"/>
</dbReference>
<dbReference type="GO" id="GO:0000338">
    <property type="term" value="P:protein deneddylation"/>
    <property type="evidence" value="ECO:0007669"/>
    <property type="project" value="UniProtKB-ARBA"/>
</dbReference>
<protein>
    <recommendedName>
        <fullName evidence="6">Ubiquitin-like protease family profile domain-containing protein</fullName>
    </recommendedName>
</protein>
<evidence type="ECO:0000313" key="7">
    <source>
        <dbReference type="EMBL" id="QDS72648.1"/>
    </source>
</evidence>
<evidence type="ECO:0000256" key="4">
    <source>
        <dbReference type="ARBA" id="ARBA00022807"/>
    </source>
</evidence>
<dbReference type="Pfam" id="PF02902">
    <property type="entry name" value="Peptidase_C48"/>
    <property type="match status" value="1"/>
</dbReference>
<dbReference type="PANTHER" id="PTHR46468">
    <property type="entry name" value="SENTRIN-SPECIFIC PROTEASE 8"/>
    <property type="match status" value="1"/>
</dbReference>
<dbReference type="PANTHER" id="PTHR46468:SF1">
    <property type="entry name" value="SENTRIN-SPECIFIC PROTEASE 8"/>
    <property type="match status" value="1"/>
</dbReference>
<dbReference type="Gene3D" id="3.40.395.10">
    <property type="entry name" value="Adenoviral Proteinase, Chain A"/>
    <property type="match status" value="1"/>
</dbReference>
<dbReference type="GO" id="GO:0006508">
    <property type="term" value="P:proteolysis"/>
    <property type="evidence" value="ECO:0007669"/>
    <property type="project" value="UniProtKB-KW"/>
</dbReference>
<dbReference type="PROSITE" id="PS50600">
    <property type="entry name" value="ULP_PROTEASE"/>
    <property type="match status" value="1"/>
</dbReference>
<dbReference type="InterPro" id="IPR044613">
    <property type="entry name" value="Nep1/2-like"/>
</dbReference>
<dbReference type="GO" id="GO:0019784">
    <property type="term" value="F:deNEDDylase activity"/>
    <property type="evidence" value="ECO:0007669"/>
    <property type="project" value="InterPro"/>
</dbReference>
<feature type="domain" description="Ubiquitin-like protease family profile" evidence="6">
    <location>
        <begin position="23"/>
        <end position="191"/>
    </location>
</feature>